<dbReference type="Pfam" id="PF03793">
    <property type="entry name" value="PASTA"/>
    <property type="match status" value="2"/>
</dbReference>
<dbReference type="InterPro" id="IPR036138">
    <property type="entry name" value="PBP_dimer_sf"/>
</dbReference>
<comment type="caution">
    <text evidence="6">The sequence shown here is derived from an EMBL/GenBank/DDBJ whole genome shotgun (WGS) entry which is preliminary data.</text>
</comment>
<dbReference type="InterPro" id="IPR050515">
    <property type="entry name" value="Beta-lactam/transpept"/>
</dbReference>
<evidence type="ECO:0000256" key="2">
    <source>
        <dbReference type="ARBA" id="ARBA00007171"/>
    </source>
</evidence>
<dbReference type="InterPro" id="IPR005311">
    <property type="entry name" value="PBP_dimer"/>
</dbReference>
<dbReference type="Proteomes" id="UP000824087">
    <property type="component" value="Unassembled WGS sequence"/>
</dbReference>
<gene>
    <name evidence="6" type="ORF">IAD49_05235</name>
</gene>
<dbReference type="InterPro" id="IPR005543">
    <property type="entry name" value="PASTA_dom"/>
</dbReference>
<dbReference type="Pfam" id="PF03717">
    <property type="entry name" value="PBP_dimer"/>
    <property type="match status" value="1"/>
</dbReference>
<evidence type="ECO:0000259" key="5">
    <source>
        <dbReference type="PROSITE" id="PS51178"/>
    </source>
</evidence>
<evidence type="ECO:0000256" key="4">
    <source>
        <dbReference type="SAM" id="Phobius"/>
    </source>
</evidence>
<dbReference type="Pfam" id="PF00905">
    <property type="entry name" value="Transpeptidase"/>
    <property type="match status" value="1"/>
</dbReference>
<evidence type="ECO:0000313" key="7">
    <source>
        <dbReference type="Proteomes" id="UP000824087"/>
    </source>
</evidence>
<keyword evidence="3 4" id="KW-0472">Membrane</keyword>
<dbReference type="Gene3D" id="3.40.710.10">
    <property type="entry name" value="DD-peptidase/beta-lactamase superfamily"/>
    <property type="match status" value="1"/>
</dbReference>
<dbReference type="SUPFAM" id="SSF56519">
    <property type="entry name" value="Penicillin binding protein dimerisation domain"/>
    <property type="match status" value="1"/>
</dbReference>
<dbReference type="PANTHER" id="PTHR30627:SF26">
    <property type="entry name" value="PENICILLIN-BINDING PROTEIN 2B"/>
    <property type="match status" value="1"/>
</dbReference>
<dbReference type="PROSITE" id="PS51178">
    <property type="entry name" value="PASTA"/>
    <property type="match status" value="2"/>
</dbReference>
<feature type="domain" description="PASTA" evidence="5">
    <location>
        <begin position="663"/>
        <end position="720"/>
    </location>
</feature>
<reference evidence="6" key="1">
    <citation type="submission" date="2020-10" db="EMBL/GenBank/DDBJ databases">
        <authorList>
            <person name="Gilroy R."/>
        </authorList>
    </citation>
    <scope>NUCLEOTIDE SEQUENCE</scope>
    <source>
        <strain evidence="6">CHK197-8231</strain>
    </source>
</reference>
<organism evidence="6 7">
    <name type="scientific">Candidatus Fimihabitans intestinipullorum</name>
    <dbReference type="NCBI Taxonomy" id="2840820"/>
    <lineage>
        <taxon>Bacteria</taxon>
        <taxon>Bacillati</taxon>
        <taxon>Mycoplasmatota</taxon>
        <taxon>Mycoplasmatota incertae sedis</taxon>
        <taxon>Candidatus Fimihabitans</taxon>
    </lineage>
</organism>
<dbReference type="Gene3D" id="3.90.1310.10">
    <property type="entry name" value="Penicillin-binding protein 2a (Domain 2)"/>
    <property type="match status" value="1"/>
</dbReference>
<dbReference type="GO" id="GO:0008658">
    <property type="term" value="F:penicillin binding"/>
    <property type="evidence" value="ECO:0007669"/>
    <property type="project" value="InterPro"/>
</dbReference>
<dbReference type="AlphaFoldDB" id="A0A9D1HUH8"/>
<comment type="subcellular location">
    <subcellularLocation>
        <location evidence="1">Membrane</location>
    </subcellularLocation>
</comment>
<sequence length="736" mass="81723">MKKEGLRNGKWKFPQLVFYVFLFFIVVLILQLAYLSLSPVVYGINMDDFAKHRNTVKKTLTATRGTIYDKDGNILALNVSSYTVIAYLDPSRSKNSSTPQHVEDVAMTAQKLAPILGMTEEYLVRLMSQDRYQVELGPGGRGITELKKDEIEALHLPGIAFEEDYKRYYPNGNFASYVIGYAKQYDKEVTVNGIKTLERVIVGELGIEAKYDSQLKGTNGSVTYQQDRNGYKIPDTKETRIDAHDGDNIYLTLDSNIQRFLEGAIKEAAETYEPEWMVVNVMEAKTGKILATSSSPSFDPNVKDITNYENPLVSYVYEPGSTMKIFSYMCAMEKGTYDGSATYQSGNIKIGEYTINDWDRAGWGTITYDKGFEYSSNVAVVNLLQKYINKNDLRECYEKYGFGKITGIEQSREQTGSIKFNYPVEVATAGFGQGITVTPVQMLQALTMIANDGKMLKPHVVDKIVDPNTGKTVYKSKVEKSKQLLKQSTVDKIKELMHNTVYGTDPGTTGYAYDIPGFDIIGKTGTAQIYNEKTGGYYEGKNEYIFSFAGMYPKDDPEIIIYAAMKRPKWGESKALSTTVVSVMKSIAKYRNMFTEATAQATTQLFEMPSYLSKNVVDVTAQLSSVGLVPVYLGTGDKVISQYPEKGTKLITGDKVFLKTNKKDITIPDMTGWSRSDVKAFATLAGITCSFEGHGFATGQSIAAGTSVNASAVLTITLSDKYDFNALDTTQSQNGT</sequence>
<dbReference type="SMART" id="SM00740">
    <property type="entry name" value="PASTA"/>
    <property type="match status" value="2"/>
</dbReference>
<dbReference type="CDD" id="cd06575">
    <property type="entry name" value="PASTA_Pbp2x-like_2"/>
    <property type="match status" value="1"/>
</dbReference>
<feature type="transmembrane region" description="Helical" evidence="4">
    <location>
        <begin position="16"/>
        <end position="37"/>
    </location>
</feature>
<evidence type="ECO:0000313" key="6">
    <source>
        <dbReference type="EMBL" id="HIU22966.1"/>
    </source>
</evidence>
<accession>A0A9D1HUH8</accession>
<dbReference type="InterPro" id="IPR012338">
    <property type="entry name" value="Beta-lactam/transpept-like"/>
</dbReference>
<evidence type="ECO:0000256" key="3">
    <source>
        <dbReference type="ARBA" id="ARBA00023136"/>
    </source>
</evidence>
<dbReference type="Gene3D" id="3.30.70.2110">
    <property type="match status" value="1"/>
</dbReference>
<dbReference type="GO" id="GO:0005886">
    <property type="term" value="C:plasma membrane"/>
    <property type="evidence" value="ECO:0007669"/>
    <property type="project" value="TreeGrafter"/>
</dbReference>
<keyword evidence="4" id="KW-1133">Transmembrane helix</keyword>
<dbReference type="PANTHER" id="PTHR30627">
    <property type="entry name" value="PEPTIDOGLYCAN D,D-TRANSPEPTIDASE"/>
    <property type="match status" value="1"/>
</dbReference>
<evidence type="ECO:0000256" key="1">
    <source>
        <dbReference type="ARBA" id="ARBA00004370"/>
    </source>
</evidence>
<keyword evidence="4" id="KW-0812">Transmembrane</keyword>
<name>A0A9D1HUH8_9BACT</name>
<dbReference type="Gene3D" id="2.20.70.70">
    <property type="match status" value="1"/>
</dbReference>
<dbReference type="SUPFAM" id="SSF56601">
    <property type="entry name" value="beta-lactamase/transpeptidase-like"/>
    <property type="match status" value="1"/>
</dbReference>
<dbReference type="EMBL" id="DVML01000030">
    <property type="protein sequence ID" value="HIU22966.1"/>
    <property type="molecule type" value="Genomic_DNA"/>
</dbReference>
<protein>
    <submittedName>
        <fullName evidence="6">Penicillin-binding protein</fullName>
    </submittedName>
</protein>
<dbReference type="GO" id="GO:0071555">
    <property type="term" value="P:cell wall organization"/>
    <property type="evidence" value="ECO:0007669"/>
    <property type="project" value="TreeGrafter"/>
</dbReference>
<dbReference type="InterPro" id="IPR001460">
    <property type="entry name" value="PCN-bd_Tpept"/>
</dbReference>
<dbReference type="CDD" id="cd06576">
    <property type="entry name" value="PASTA_Pbp2x-like_1"/>
    <property type="match status" value="1"/>
</dbReference>
<feature type="domain" description="PASTA" evidence="5">
    <location>
        <begin position="602"/>
        <end position="662"/>
    </location>
</feature>
<dbReference type="SUPFAM" id="SSF54184">
    <property type="entry name" value="Penicillin-binding protein 2x (pbp-2x), c-terminal domain"/>
    <property type="match status" value="2"/>
</dbReference>
<reference evidence="6" key="2">
    <citation type="journal article" date="2021" name="PeerJ">
        <title>Extensive microbial diversity within the chicken gut microbiome revealed by metagenomics and culture.</title>
        <authorList>
            <person name="Gilroy R."/>
            <person name="Ravi A."/>
            <person name="Getino M."/>
            <person name="Pursley I."/>
            <person name="Horton D.L."/>
            <person name="Alikhan N.F."/>
            <person name="Baker D."/>
            <person name="Gharbi K."/>
            <person name="Hall N."/>
            <person name="Watson M."/>
            <person name="Adriaenssens E.M."/>
            <person name="Foster-Nyarko E."/>
            <person name="Jarju S."/>
            <person name="Secka A."/>
            <person name="Antonio M."/>
            <person name="Oren A."/>
            <person name="Chaudhuri R.R."/>
            <person name="La Ragione R."/>
            <person name="Hildebrand F."/>
            <person name="Pallen M.J."/>
        </authorList>
    </citation>
    <scope>NUCLEOTIDE SEQUENCE</scope>
    <source>
        <strain evidence="6">CHK197-8231</strain>
    </source>
</reference>
<proteinExistence type="inferred from homology"/>
<comment type="similarity">
    <text evidence="2">Belongs to the transpeptidase family.</text>
</comment>